<organism evidence="1 2">
    <name type="scientific">Aldrovandia affinis</name>
    <dbReference type="NCBI Taxonomy" id="143900"/>
    <lineage>
        <taxon>Eukaryota</taxon>
        <taxon>Metazoa</taxon>
        <taxon>Chordata</taxon>
        <taxon>Craniata</taxon>
        <taxon>Vertebrata</taxon>
        <taxon>Euteleostomi</taxon>
        <taxon>Actinopterygii</taxon>
        <taxon>Neopterygii</taxon>
        <taxon>Teleostei</taxon>
        <taxon>Notacanthiformes</taxon>
        <taxon>Halosauridae</taxon>
        <taxon>Aldrovandia</taxon>
    </lineage>
</organism>
<accession>A0AAD7SIH4</accession>
<sequence length="126" mass="13810">MGHAITCSRNLRPVHSWTVALFGATGVGTPTITGLVWELFMPWAPMEPEPTCSPVYQLLLSLTEEERKSLSLAHTRQQTNAPQQHSSSPVLLLPAFPGTPLCCWAIKHCQFPIHSPPGMLANPASW</sequence>
<dbReference type="EMBL" id="JAINUG010000059">
    <property type="protein sequence ID" value="KAJ8403232.1"/>
    <property type="molecule type" value="Genomic_DNA"/>
</dbReference>
<protein>
    <submittedName>
        <fullName evidence="1">Uncharacterized protein</fullName>
    </submittedName>
</protein>
<dbReference type="AlphaFoldDB" id="A0AAD7SIH4"/>
<proteinExistence type="predicted"/>
<evidence type="ECO:0000313" key="2">
    <source>
        <dbReference type="Proteomes" id="UP001221898"/>
    </source>
</evidence>
<name>A0AAD7SIH4_9TELE</name>
<keyword evidence="2" id="KW-1185">Reference proteome</keyword>
<evidence type="ECO:0000313" key="1">
    <source>
        <dbReference type="EMBL" id="KAJ8403232.1"/>
    </source>
</evidence>
<dbReference type="Proteomes" id="UP001221898">
    <property type="component" value="Unassembled WGS sequence"/>
</dbReference>
<reference evidence="1" key="1">
    <citation type="journal article" date="2023" name="Science">
        <title>Genome structures resolve the early diversification of teleost fishes.</title>
        <authorList>
            <person name="Parey E."/>
            <person name="Louis A."/>
            <person name="Montfort J."/>
            <person name="Bouchez O."/>
            <person name="Roques C."/>
            <person name="Iampietro C."/>
            <person name="Lluch J."/>
            <person name="Castinel A."/>
            <person name="Donnadieu C."/>
            <person name="Desvignes T."/>
            <person name="Floi Bucao C."/>
            <person name="Jouanno E."/>
            <person name="Wen M."/>
            <person name="Mejri S."/>
            <person name="Dirks R."/>
            <person name="Jansen H."/>
            <person name="Henkel C."/>
            <person name="Chen W.J."/>
            <person name="Zahm M."/>
            <person name="Cabau C."/>
            <person name="Klopp C."/>
            <person name="Thompson A.W."/>
            <person name="Robinson-Rechavi M."/>
            <person name="Braasch I."/>
            <person name="Lecointre G."/>
            <person name="Bobe J."/>
            <person name="Postlethwait J.H."/>
            <person name="Berthelot C."/>
            <person name="Roest Crollius H."/>
            <person name="Guiguen Y."/>
        </authorList>
    </citation>
    <scope>NUCLEOTIDE SEQUENCE</scope>
    <source>
        <strain evidence="1">NC1722</strain>
    </source>
</reference>
<comment type="caution">
    <text evidence="1">The sequence shown here is derived from an EMBL/GenBank/DDBJ whole genome shotgun (WGS) entry which is preliminary data.</text>
</comment>
<gene>
    <name evidence="1" type="ORF">AAFF_G00354490</name>
</gene>